<proteinExistence type="predicted"/>
<dbReference type="RefSeq" id="WP_018831855.1">
    <property type="nucleotide sequence ID" value="NZ_BOQM01000058.1"/>
</dbReference>
<reference evidence="2 5" key="2">
    <citation type="submission" date="2021-03" db="EMBL/GenBank/DDBJ databases">
        <title>Whole genome shotgun sequence of Salinispora arenicola NBRC 105043.</title>
        <authorList>
            <person name="Komaki H."/>
            <person name="Tamura T."/>
        </authorList>
    </citation>
    <scope>NUCLEOTIDE SEQUENCE [LARGE SCALE GENOMIC DNA]</scope>
    <source>
        <strain evidence="2 5">NBRC 105043</strain>
    </source>
</reference>
<keyword evidence="5" id="KW-1185">Reference proteome</keyword>
<dbReference type="EMBL" id="BOQM01000058">
    <property type="protein sequence ID" value="GIM88064.1"/>
    <property type="molecule type" value="Genomic_DNA"/>
</dbReference>
<protein>
    <submittedName>
        <fullName evidence="3">CRISPR system Cascade subunit CasE</fullName>
    </submittedName>
    <submittedName>
        <fullName evidence="2">CRISPR-associated endoribonuclease Cse3</fullName>
    </submittedName>
</protein>
<accession>A0A542XTI6</accession>
<feature type="region of interest" description="Disordered" evidence="1">
    <location>
        <begin position="111"/>
        <end position="131"/>
    </location>
</feature>
<dbReference type="Proteomes" id="UP000315983">
    <property type="component" value="Unassembled WGS sequence"/>
</dbReference>
<evidence type="ECO:0000313" key="2">
    <source>
        <dbReference type="EMBL" id="GIM88064.1"/>
    </source>
</evidence>
<dbReference type="Gene3D" id="3.30.70.1210">
    <property type="entry name" value="Crispr-associated protein, domain 2"/>
    <property type="match status" value="1"/>
</dbReference>
<comment type="caution">
    <text evidence="3">The sequence shown here is derived from an EMBL/GenBank/DDBJ whole genome shotgun (WGS) entry which is preliminary data.</text>
</comment>
<dbReference type="CDD" id="cd09727">
    <property type="entry name" value="Cas6_I-E"/>
    <property type="match status" value="1"/>
</dbReference>
<name>A0A542XTI6_SALAC</name>
<sequence>MTYLSRIRLNPLRTKTQSFLRNRQALHAVILGGLSRQPVTERVLWRLDTTNRHRLSLLVLTETRPSWEHLVEQAGWPSSDDPQAVIKAYQPLLNQVARGRQFAFRLHANPVSTTKKPTRPSPEQRDRLTASLRPRGVRVPHRTAAHQLRWLRDRLERWGFQPLTGDHGPTAYLVAQERLSFDKRDGEKSRRVTLESATFEGLIEVTDRQTAQRSLLDGVGPGKAYGMGLITLAPPHPHPAGA</sequence>
<evidence type="ECO:0000313" key="5">
    <source>
        <dbReference type="Proteomes" id="UP000677457"/>
    </source>
</evidence>
<dbReference type="Proteomes" id="UP000677457">
    <property type="component" value="Unassembled WGS sequence"/>
</dbReference>
<dbReference type="InterPro" id="IPR010179">
    <property type="entry name" value="CRISPR-assoc_prot_Cse3"/>
</dbReference>
<dbReference type="SUPFAM" id="SSF117987">
    <property type="entry name" value="CRISPR-associated protein"/>
    <property type="match status" value="2"/>
</dbReference>
<evidence type="ECO:0000313" key="4">
    <source>
        <dbReference type="Proteomes" id="UP000315983"/>
    </source>
</evidence>
<dbReference type="Gene3D" id="3.30.70.1200">
    <property type="entry name" value="Crispr-associated protein, domain 1"/>
    <property type="match status" value="1"/>
</dbReference>
<evidence type="ECO:0000313" key="3">
    <source>
        <dbReference type="EMBL" id="TQL39155.1"/>
    </source>
</evidence>
<reference evidence="3 4" key="1">
    <citation type="submission" date="2019-06" db="EMBL/GenBank/DDBJ databases">
        <title>Sequencing the genomes of 1000 actinobacteria strains.</title>
        <authorList>
            <person name="Klenk H.-P."/>
        </authorList>
    </citation>
    <scope>NUCLEOTIDE SEQUENCE [LARGE SCALE GENOMIC DNA]</scope>
    <source>
        <strain evidence="3 4">DSM 44819</strain>
    </source>
</reference>
<dbReference type="GeneID" id="93773540"/>
<gene>
    <name evidence="2" type="primary">cse3</name>
    <name evidence="3" type="ORF">FB564_4393</name>
    <name evidence="2" type="ORF">Sar04_48000</name>
</gene>
<dbReference type="NCBIfam" id="TIGR01907">
    <property type="entry name" value="casE_Cse3"/>
    <property type="match status" value="1"/>
</dbReference>
<dbReference type="EMBL" id="VFOL01000001">
    <property type="protein sequence ID" value="TQL39155.1"/>
    <property type="molecule type" value="Genomic_DNA"/>
</dbReference>
<dbReference type="SMART" id="SM01101">
    <property type="entry name" value="CRISPR_assoc"/>
    <property type="match status" value="1"/>
</dbReference>
<evidence type="ECO:0000256" key="1">
    <source>
        <dbReference type="SAM" id="MobiDB-lite"/>
    </source>
</evidence>
<dbReference type="AlphaFoldDB" id="A0A542XTI6"/>
<organism evidence="3 4">
    <name type="scientific">Salinispora arenicola</name>
    <dbReference type="NCBI Taxonomy" id="168697"/>
    <lineage>
        <taxon>Bacteria</taxon>
        <taxon>Bacillati</taxon>
        <taxon>Actinomycetota</taxon>
        <taxon>Actinomycetes</taxon>
        <taxon>Micromonosporales</taxon>
        <taxon>Micromonosporaceae</taxon>
        <taxon>Salinispora</taxon>
    </lineage>
</organism>
<dbReference type="Pfam" id="PF08798">
    <property type="entry name" value="CRISPR_assoc"/>
    <property type="match status" value="1"/>
</dbReference>